<evidence type="ECO:0000313" key="4">
    <source>
        <dbReference type="Proteomes" id="UP000305881"/>
    </source>
</evidence>
<evidence type="ECO:0000256" key="1">
    <source>
        <dbReference type="ARBA" id="ARBA00006432"/>
    </source>
</evidence>
<sequence>MRWWQDNANLRRFIVDFVLDHLGSLRLGAPLPSPQSVMLAEGWWAPPLGMDSLELVDCASAFAQSLAINDSGLGDLLLAKPSVNGWKEIATASLENSSHTLRFRSSGSTGKAHSVTLPYAHIEQEARFIANNLFSLHCPAPRIWSLVPAHHIYGFVFTMVVPTQMREYPTIIDARQRLPISIEQSLRSGDIVVAVPDFWRLWIKTGLRLQKDITVVSAAASCETDVLLELIGQGANVIEIYGATETGGIGYRQHPNEPFTVMPHWRAEGECLIGHYLEATVPDHLAWLDTNRFDIKGRKDGKIQIGGINICPNEIAALIKQHNAVEDAIVRFDGSRLKAYVIPKNLQSSQELISDLSVWLSQQLPATHIPKHFTIGLQLPRNTMGKLRDW</sequence>
<dbReference type="SUPFAM" id="SSF56801">
    <property type="entry name" value="Acetyl-CoA synthetase-like"/>
    <property type="match status" value="1"/>
</dbReference>
<dbReference type="PANTHER" id="PTHR43201">
    <property type="entry name" value="ACYL-COA SYNTHETASE"/>
    <property type="match status" value="1"/>
</dbReference>
<comment type="similarity">
    <text evidence="1">Belongs to the ATP-dependent AMP-binding enzyme family.</text>
</comment>
<accession>A0A4P9USE2</accession>
<dbReference type="GO" id="GO:0031956">
    <property type="term" value="F:medium-chain fatty acid-CoA ligase activity"/>
    <property type="evidence" value="ECO:0007669"/>
    <property type="project" value="TreeGrafter"/>
</dbReference>
<dbReference type="PANTHER" id="PTHR43201:SF8">
    <property type="entry name" value="ACYL-COA SYNTHETASE FAMILY MEMBER 3"/>
    <property type="match status" value="1"/>
</dbReference>
<organism evidence="3 4">
    <name type="scientific">Methylotuvimicrobium buryatense</name>
    <name type="common">Methylomicrobium buryatense</name>
    <dbReference type="NCBI Taxonomy" id="95641"/>
    <lineage>
        <taxon>Bacteria</taxon>
        <taxon>Pseudomonadati</taxon>
        <taxon>Pseudomonadota</taxon>
        <taxon>Gammaproteobacteria</taxon>
        <taxon>Methylococcales</taxon>
        <taxon>Methylococcaceae</taxon>
        <taxon>Methylotuvimicrobium</taxon>
    </lineage>
</organism>
<dbReference type="Proteomes" id="UP000305881">
    <property type="component" value="Chromosome"/>
</dbReference>
<name>A0A4P9USE2_METBY</name>
<reference evidence="4" key="1">
    <citation type="journal article" date="2019" name="J. Bacteriol.">
        <title>A Mutagenic Screen Identifies a TonB-Dependent Receptor Required for the Lanthanide Metal Switch in the Type I Methanotroph 'Methylotuvimicrobium buryatense' 5GB1C.</title>
        <authorList>
            <person name="Groom J.D."/>
            <person name="Ford S.M."/>
            <person name="Pesesky M.W."/>
            <person name="Lidstrom M.E."/>
        </authorList>
    </citation>
    <scope>NUCLEOTIDE SEQUENCE [LARGE SCALE GENOMIC DNA]</scope>
    <source>
        <strain evidence="4">5GB1C</strain>
    </source>
</reference>
<dbReference type="RefSeq" id="WP_017841658.1">
    <property type="nucleotide sequence ID" value="NZ_CP035467.1"/>
</dbReference>
<dbReference type="STRING" id="675511.GCA_000341735_03212"/>
<dbReference type="GO" id="GO:0006631">
    <property type="term" value="P:fatty acid metabolic process"/>
    <property type="evidence" value="ECO:0007669"/>
    <property type="project" value="TreeGrafter"/>
</dbReference>
<dbReference type="Gene3D" id="3.30.300.30">
    <property type="match status" value="1"/>
</dbReference>
<proteinExistence type="inferred from homology"/>
<feature type="domain" description="AMP-dependent synthetase/ligase" evidence="2">
    <location>
        <begin position="105"/>
        <end position="258"/>
    </location>
</feature>
<dbReference type="AlphaFoldDB" id="A0A4P9USE2"/>
<protein>
    <recommendedName>
        <fullName evidence="2">AMP-dependent synthetase/ligase domain-containing protein</fullName>
    </recommendedName>
</protein>
<gene>
    <name evidence="3" type="ORF">EQU24_21080</name>
</gene>
<dbReference type="Pfam" id="PF00501">
    <property type="entry name" value="AMP-binding"/>
    <property type="match status" value="1"/>
</dbReference>
<dbReference type="Gene3D" id="3.40.50.12780">
    <property type="entry name" value="N-terminal domain of ligase-like"/>
    <property type="match status" value="1"/>
</dbReference>
<dbReference type="EMBL" id="CP035467">
    <property type="protein sequence ID" value="QCW84449.1"/>
    <property type="molecule type" value="Genomic_DNA"/>
</dbReference>
<evidence type="ECO:0000259" key="2">
    <source>
        <dbReference type="Pfam" id="PF00501"/>
    </source>
</evidence>
<dbReference type="InterPro" id="IPR045851">
    <property type="entry name" value="AMP-bd_C_sf"/>
</dbReference>
<dbReference type="OrthoDB" id="9787658at2"/>
<evidence type="ECO:0000313" key="3">
    <source>
        <dbReference type="EMBL" id="QCW84449.1"/>
    </source>
</evidence>
<dbReference type="InterPro" id="IPR042099">
    <property type="entry name" value="ANL_N_sf"/>
</dbReference>
<keyword evidence="4" id="KW-1185">Reference proteome</keyword>
<dbReference type="KEGG" id="mbur:EQU24_21080"/>
<dbReference type="InterPro" id="IPR000873">
    <property type="entry name" value="AMP-dep_synth/lig_dom"/>
</dbReference>